<evidence type="ECO:0000256" key="6">
    <source>
        <dbReference type="SAM" id="Phobius"/>
    </source>
</evidence>
<gene>
    <name evidence="8" type="ORF">P9H32_06720</name>
</gene>
<dbReference type="Pfam" id="PF13396">
    <property type="entry name" value="PLDc_N"/>
    <property type="match status" value="1"/>
</dbReference>
<sequence length="90" mass="9996">MNAISFGISGGPDGLVVLLLILPTVFWIWTIVDCSKHESAEGSDRLVWLIVIILIGIIGSLTYCFVRRPARIREHRLQTDGEDDSKNALC</sequence>
<keyword evidence="4 6" id="KW-1133">Transmembrane helix</keyword>
<name>A0ABU5MVX6_9BACT</name>
<dbReference type="RefSeq" id="WP_322608117.1">
    <property type="nucleotide sequence ID" value="NZ_JARVCO010000007.1"/>
</dbReference>
<feature type="transmembrane region" description="Helical" evidence="6">
    <location>
        <begin position="46"/>
        <end position="66"/>
    </location>
</feature>
<comment type="caution">
    <text evidence="8">The sequence shown here is derived from an EMBL/GenBank/DDBJ whole genome shotgun (WGS) entry which is preliminary data.</text>
</comment>
<feature type="transmembrane region" description="Helical" evidence="6">
    <location>
        <begin position="12"/>
        <end position="31"/>
    </location>
</feature>
<organism evidence="8 9">
    <name type="scientific">Pontiella agarivorans</name>
    <dbReference type="NCBI Taxonomy" id="3038953"/>
    <lineage>
        <taxon>Bacteria</taxon>
        <taxon>Pseudomonadati</taxon>
        <taxon>Kiritimatiellota</taxon>
        <taxon>Kiritimatiellia</taxon>
        <taxon>Kiritimatiellales</taxon>
        <taxon>Pontiellaceae</taxon>
        <taxon>Pontiella</taxon>
    </lineage>
</organism>
<evidence type="ECO:0000256" key="1">
    <source>
        <dbReference type="ARBA" id="ARBA00004651"/>
    </source>
</evidence>
<evidence type="ECO:0000313" key="9">
    <source>
        <dbReference type="Proteomes" id="UP001290861"/>
    </source>
</evidence>
<keyword evidence="9" id="KW-1185">Reference proteome</keyword>
<dbReference type="InterPro" id="IPR027379">
    <property type="entry name" value="CLS_N"/>
</dbReference>
<keyword evidence="3 6" id="KW-0812">Transmembrane</keyword>
<comment type="subcellular location">
    <subcellularLocation>
        <location evidence="1">Cell membrane</location>
        <topology evidence="1">Multi-pass membrane protein</topology>
    </subcellularLocation>
</comment>
<reference evidence="8 9" key="1">
    <citation type="journal article" date="2024" name="Appl. Environ. Microbiol.">
        <title>Pontiella agarivorans sp. nov., a novel marine anaerobic bacterium capable of degrading macroalgal polysaccharides and fixing nitrogen.</title>
        <authorList>
            <person name="Liu N."/>
            <person name="Kivenson V."/>
            <person name="Peng X."/>
            <person name="Cui Z."/>
            <person name="Lankiewicz T.S."/>
            <person name="Gosselin K.M."/>
            <person name="English C.J."/>
            <person name="Blair E.M."/>
            <person name="O'Malley M.A."/>
            <person name="Valentine D.L."/>
        </authorList>
    </citation>
    <scope>NUCLEOTIDE SEQUENCE [LARGE SCALE GENOMIC DNA]</scope>
    <source>
        <strain evidence="8 9">NLcol2</strain>
    </source>
</reference>
<evidence type="ECO:0000256" key="4">
    <source>
        <dbReference type="ARBA" id="ARBA00022989"/>
    </source>
</evidence>
<proteinExistence type="predicted"/>
<evidence type="ECO:0000313" key="8">
    <source>
        <dbReference type="EMBL" id="MDZ8118320.1"/>
    </source>
</evidence>
<evidence type="ECO:0000256" key="3">
    <source>
        <dbReference type="ARBA" id="ARBA00022692"/>
    </source>
</evidence>
<dbReference type="Proteomes" id="UP001290861">
    <property type="component" value="Unassembled WGS sequence"/>
</dbReference>
<protein>
    <submittedName>
        <fullName evidence="8">PLDc N-terminal domain-containing protein</fullName>
    </submittedName>
</protein>
<evidence type="ECO:0000256" key="2">
    <source>
        <dbReference type="ARBA" id="ARBA00022475"/>
    </source>
</evidence>
<dbReference type="EMBL" id="JARVCO010000007">
    <property type="protein sequence ID" value="MDZ8118320.1"/>
    <property type="molecule type" value="Genomic_DNA"/>
</dbReference>
<accession>A0ABU5MVX6</accession>
<keyword evidence="2" id="KW-1003">Cell membrane</keyword>
<feature type="domain" description="Cardiolipin synthase N-terminal" evidence="7">
    <location>
        <begin position="25"/>
        <end position="68"/>
    </location>
</feature>
<evidence type="ECO:0000256" key="5">
    <source>
        <dbReference type="ARBA" id="ARBA00023136"/>
    </source>
</evidence>
<evidence type="ECO:0000259" key="7">
    <source>
        <dbReference type="Pfam" id="PF13396"/>
    </source>
</evidence>
<keyword evidence="5 6" id="KW-0472">Membrane</keyword>